<accession>A0AAU9M939</accession>
<dbReference type="EMBL" id="CAKMRJ010001112">
    <property type="protein sequence ID" value="CAH1422036.1"/>
    <property type="molecule type" value="Genomic_DNA"/>
</dbReference>
<evidence type="ECO:0000313" key="1">
    <source>
        <dbReference type="EMBL" id="CAH1422036.1"/>
    </source>
</evidence>
<gene>
    <name evidence="1" type="ORF">LVIROSA_LOCUS9397</name>
</gene>
<reference evidence="1 2" key="1">
    <citation type="submission" date="2022-01" db="EMBL/GenBank/DDBJ databases">
        <authorList>
            <person name="Xiong W."/>
            <person name="Schranz E."/>
        </authorList>
    </citation>
    <scope>NUCLEOTIDE SEQUENCE [LARGE SCALE GENOMIC DNA]</scope>
</reference>
<organism evidence="1 2">
    <name type="scientific">Lactuca virosa</name>
    <dbReference type="NCBI Taxonomy" id="75947"/>
    <lineage>
        <taxon>Eukaryota</taxon>
        <taxon>Viridiplantae</taxon>
        <taxon>Streptophyta</taxon>
        <taxon>Embryophyta</taxon>
        <taxon>Tracheophyta</taxon>
        <taxon>Spermatophyta</taxon>
        <taxon>Magnoliopsida</taxon>
        <taxon>eudicotyledons</taxon>
        <taxon>Gunneridae</taxon>
        <taxon>Pentapetalae</taxon>
        <taxon>asterids</taxon>
        <taxon>campanulids</taxon>
        <taxon>Asterales</taxon>
        <taxon>Asteraceae</taxon>
        <taxon>Cichorioideae</taxon>
        <taxon>Cichorieae</taxon>
        <taxon>Lactucinae</taxon>
        <taxon>Lactuca</taxon>
    </lineage>
</organism>
<proteinExistence type="predicted"/>
<keyword evidence="2" id="KW-1185">Reference proteome</keyword>
<sequence length="236" mass="26522">MFFDVVPCMVWMSGCMFKLEVMGRELGVPAGHQYSSVMEQDPRLFLSSFLDHHPGNHDTSAGDMSLGCGCGSTRGFMFKLEVMDNALGVPAGQQYSGVIKREARIFIFVCFQSSTREPRYECGWYACGSWMWIIYGWGLKLELVSYGFEKWIYFLMFFDVGPCMLWVWGCIFKLEVMDHALGVSAGHQYSSFIERDARLFHLCVLDHQPWDHGTSTGSTSVSHGCGSFGVGVISSI</sequence>
<comment type="caution">
    <text evidence="1">The sequence shown here is derived from an EMBL/GenBank/DDBJ whole genome shotgun (WGS) entry which is preliminary data.</text>
</comment>
<name>A0AAU9M939_9ASTR</name>
<evidence type="ECO:0000313" key="2">
    <source>
        <dbReference type="Proteomes" id="UP001157418"/>
    </source>
</evidence>
<dbReference type="Proteomes" id="UP001157418">
    <property type="component" value="Unassembled WGS sequence"/>
</dbReference>
<dbReference type="AlphaFoldDB" id="A0AAU9M939"/>
<protein>
    <submittedName>
        <fullName evidence="1">Uncharacterized protein</fullName>
    </submittedName>
</protein>